<dbReference type="eggNOG" id="COG3680">
    <property type="taxonomic scope" value="Bacteria"/>
</dbReference>
<dbReference type="Proteomes" id="UP000005365">
    <property type="component" value="Unassembled WGS sequence"/>
</dbReference>
<dbReference type="RefSeq" id="WP_003759000.1">
    <property type="nucleotide sequence ID" value="NZ_ACKO02000012.1"/>
</dbReference>
<feature type="domain" description="GIY-YIG" evidence="2">
    <location>
        <begin position="21"/>
        <end position="111"/>
    </location>
</feature>
<feature type="region of interest" description="Disordered" evidence="1">
    <location>
        <begin position="266"/>
        <end position="302"/>
    </location>
</feature>
<evidence type="ECO:0000313" key="3">
    <source>
        <dbReference type="EMBL" id="EET44100.1"/>
    </source>
</evidence>
<dbReference type="AlphaFoldDB" id="C6M6A1"/>
<accession>C6M6A1</accession>
<name>C6M6A1_NEISI</name>
<organism evidence="3 4">
    <name type="scientific">Neisseria sicca ATCC 29256</name>
    <dbReference type="NCBI Taxonomy" id="547045"/>
    <lineage>
        <taxon>Bacteria</taxon>
        <taxon>Pseudomonadati</taxon>
        <taxon>Pseudomonadota</taxon>
        <taxon>Betaproteobacteria</taxon>
        <taxon>Neisseriales</taxon>
        <taxon>Neisseriaceae</taxon>
        <taxon>Neisseria</taxon>
    </lineage>
</organism>
<dbReference type="EMBL" id="ACKO02000012">
    <property type="protein sequence ID" value="EET44100.1"/>
    <property type="molecule type" value="Genomic_DNA"/>
</dbReference>
<dbReference type="STRING" id="490.A6J88_06985"/>
<keyword evidence="4" id="KW-1185">Reference proteome</keyword>
<sequence length="302" mass="33659">MVAKIKKFSDSTLSVLNNGERRFYVYCLTDLKKDKILYIGKGCGNRIFEHEQAARSQDGDIDVPAHKAIAKCKKLGRHIISYHLTEAEAQAAETALIHFVKSVVGKKFKNKSAGCGAGGISAEALDDRFKFTPCPLDDLNPDGLVLAVKIQDALDLDTDEETDYSFDNQDDANLKSRTLGNWVIGKDAASKVKYVIGIHTGLQNAVVSAYEVDVFETLEETKNGRKQTRYRFRTTSRSEEVLAKLGLQQKCLPELKFGGAGEKAYIRPKTETETEQENIQTTPSPKIKRRKPNHEKTQHPIA</sequence>
<evidence type="ECO:0000313" key="4">
    <source>
        <dbReference type="Proteomes" id="UP000005365"/>
    </source>
</evidence>
<evidence type="ECO:0000256" key="1">
    <source>
        <dbReference type="SAM" id="MobiDB-lite"/>
    </source>
</evidence>
<gene>
    <name evidence="3" type="ORF">NEISICOT_02052</name>
</gene>
<evidence type="ECO:0000259" key="2">
    <source>
        <dbReference type="PROSITE" id="PS50164"/>
    </source>
</evidence>
<comment type="caution">
    <text evidence="3">The sequence shown here is derived from an EMBL/GenBank/DDBJ whole genome shotgun (WGS) entry which is preliminary data.</text>
</comment>
<reference evidence="3" key="1">
    <citation type="submission" date="2009-07" db="EMBL/GenBank/DDBJ databases">
        <authorList>
            <person name="Weinstock G."/>
            <person name="Sodergren E."/>
            <person name="Clifton S."/>
            <person name="Fulton L."/>
            <person name="Fulton B."/>
            <person name="Courtney L."/>
            <person name="Fronick C."/>
            <person name="Harrison M."/>
            <person name="Strong C."/>
            <person name="Farmer C."/>
            <person name="Delahaunty K."/>
            <person name="Markovic C."/>
            <person name="Hall O."/>
            <person name="Minx P."/>
            <person name="Tomlinson C."/>
            <person name="Mitreva M."/>
            <person name="Nelson J."/>
            <person name="Hou S."/>
            <person name="Wollam A."/>
            <person name="Pepin K.H."/>
            <person name="Johnson M."/>
            <person name="Bhonagiri V."/>
            <person name="Nash W.E."/>
            <person name="Warren W."/>
            <person name="Chinwalla A."/>
            <person name="Mardis E.R."/>
            <person name="Wilson R.K."/>
        </authorList>
    </citation>
    <scope>NUCLEOTIDE SEQUENCE [LARGE SCALE GENOMIC DNA]</scope>
    <source>
        <strain evidence="3">ATCC 29256</strain>
    </source>
</reference>
<dbReference type="InterPro" id="IPR000305">
    <property type="entry name" value="GIY-YIG_endonuc"/>
</dbReference>
<proteinExistence type="predicted"/>
<dbReference type="PROSITE" id="PS50164">
    <property type="entry name" value="GIY_YIG"/>
    <property type="match status" value="1"/>
</dbReference>
<protein>
    <submittedName>
        <fullName evidence="3">GIY-YIG catalytic domain protein</fullName>
    </submittedName>
</protein>